<evidence type="ECO:0000259" key="4">
    <source>
        <dbReference type="Pfam" id="PF03389"/>
    </source>
</evidence>
<dbReference type="Gene3D" id="3.30.930.30">
    <property type="match status" value="1"/>
</dbReference>
<dbReference type="OrthoDB" id="1826980at2"/>
<feature type="domain" description="MobA/MobL protein" evidence="4">
    <location>
        <begin position="21"/>
        <end position="262"/>
    </location>
</feature>
<accession>A0A2K4ZQD8</accession>
<proteinExistence type="inferred from homology"/>
<evidence type="ECO:0000313" key="6">
    <source>
        <dbReference type="Proteomes" id="UP000236311"/>
    </source>
</evidence>
<evidence type="ECO:0000256" key="1">
    <source>
        <dbReference type="ARBA" id="ARBA00010873"/>
    </source>
</evidence>
<dbReference type="Proteomes" id="UP000236311">
    <property type="component" value="Unassembled WGS sequence"/>
</dbReference>
<evidence type="ECO:0000256" key="3">
    <source>
        <dbReference type="SAM" id="MobiDB-lite"/>
    </source>
</evidence>
<dbReference type="AlphaFoldDB" id="A0A2K4ZQD8"/>
<comment type="similarity">
    <text evidence="1">Belongs to the MobA/MobL family.</text>
</comment>
<dbReference type="RefSeq" id="WP_103242633.1">
    <property type="nucleotide sequence ID" value="NZ_JANJZD010000050.1"/>
</dbReference>
<organism evidence="5 6">
    <name type="scientific">Acetatifactor muris</name>
    <dbReference type="NCBI Taxonomy" id="879566"/>
    <lineage>
        <taxon>Bacteria</taxon>
        <taxon>Bacillati</taxon>
        <taxon>Bacillota</taxon>
        <taxon>Clostridia</taxon>
        <taxon>Lachnospirales</taxon>
        <taxon>Lachnospiraceae</taxon>
        <taxon>Acetatifactor</taxon>
    </lineage>
</organism>
<sequence>MGNITKQASTRFSIVKRSKGQSAVEKAPYISRSVLVSEFDGKTYRPKYHEDLVHSEITLPPNAPKEYADRATLWNAVELSEKGQKSQLARMLKASLPNEWSYELAEEVVRDYVQRNFVDKGMCADWAIHDSENDRGQRNLHIHVLLTMRPLTENGEWGTKQKKIYDLDENGEKIPVIDKKTGQQKVDKRNRKQWKCHTADSTDWNSKENAKMWRKDLADTINATNEQLGIAVHWEHRSFKEQGIDREPTIHIGAVANALERKGIQTERGNINREIIKNNMLLEQAKEMLMLAKQELHSAQYATYKSTQIKNAAVSVKNEVTEMIAKMRERKGRLDLPIVSGKHLRKISDRTALQSADNAEKFITTRKIDSFESLAKFTSDKEQRYQQLLTVHLSKGQKLNRLKELSKMYALYAPIQATYKESQSLKGFAKMKFDKEHKDSLSKYPELKEHMQSLLQNGEKITPKQWKAEIQSLQSEYDSIGKEQTKTATELAYAEVISYNKKNLARELQNESRQQNRQQNKTKRREEEI</sequence>
<reference evidence="5 6" key="1">
    <citation type="submission" date="2018-01" db="EMBL/GenBank/DDBJ databases">
        <authorList>
            <person name="Gaut B.S."/>
            <person name="Morton B.R."/>
            <person name="Clegg M.T."/>
            <person name="Duvall M.R."/>
        </authorList>
    </citation>
    <scope>NUCLEOTIDE SEQUENCE [LARGE SCALE GENOMIC DNA]</scope>
    <source>
        <strain evidence="5">GP69</strain>
    </source>
</reference>
<keyword evidence="2" id="KW-0184">Conjugation</keyword>
<keyword evidence="6" id="KW-1185">Reference proteome</keyword>
<feature type="region of interest" description="Disordered" evidence="3">
    <location>
        <begin position="507"/>
        <end position="529"/>
    </location>
</feature>
<dbReference type="Pfam" id="PF03389">
    <property type="entry name" value="MobA_MobL"/>
    <property type="match status" value="1"/>
</dbReference>
<name>A0A2K4ZQD8_9FIRM</name>
<gene>
    <name evidence="5" type="primary">mobA_7</name>
    <name evidence="5" type="ORF">AMURIS_05480</name>
</gene>
<protein>
    <submittedName>
        <fullName evidence="5">Mobilization protein A</fullName>
    </submittedName>
</protein>
<evidence type="ECO:0000313" key="5">
    <source>
        <dbReference type="EMBL" id="SOY32714.1"/>
    </source>
</evidence>
<dbReference type="InterPro" id="IPR005053">
    <property type="entry name" value="MobA_MobL"/>
</dbReference>
<evidence type="ECO:0000256" key="2">
    <source>
        <dbReference type="ARBA" id="ARBA00022971"/>
    </source>
</evidence>
<dbReference type="EMBL" id="OFSM01000065">
    <property type="protein sequence ID" value="SOY32714.1"/>
    <property type="molecule type" value="Genomic_DNA"/>
</dbReference>